<evidence type="ECO:0000256" key="6">
    <source>
        <dbReference type="SAM" id="SignalP"/>
    </source>
</evidence>
<name>A0AAN4ZAK0_9BILA</name>
<dbReference type="GO" id="GO:0032991">
    <property type="term" value="C:protein-containing complex"/>
    <property type="evidence" value="ECO:0007669"/>
    <property type="project" value="TreeGrafter"/>
</dbReference>
<dbReference type="SMART" id="SM00181">
    <property type="entry name" value="EGF"/>
    <property type="match status" value="3"/>
</dbReference>
<organism evidence="8 9">
    <name type="scientific">Pristionchus mayeri</name>
    <dbReference type="NCBI Taxonomy" id="1317129"/>
    <lineage>
        <taxon>Eukaryota</taxon>
        <taxon>Metazoa</taxon>
        <taxon>Ecdysozoa</taxon>
        <taxon>Nematoda</taxon>
        <taxon>Chromadorea</taxon>
        <taxon>Rhabditida</taxon>
        <taxon>Rhabditina</taxon>
        <taxon>Diplogasteromorpha</taxon>
        <taxon>Diplogasteroidea</taxon>
        <taxon>Neodiplogasteridae</taxon>
        <taxon>Pristionchus</taxon>
    </lineage>
</organism>
<keyword evidence="4 5" id="KW-1015">Disulfide bond</keyword>
<dbReference type="Pfam" id="PF23106">
    <property type="entry name" value="EGF_Teneurin"/>
    <property type="match status" value="1"/>
</dbReference>
<feature type="chain" id="PRO_5042930015" description="EGF-like domain-containing protein" evidence="6">
    <location>
        <begin position="17"/>
        <end position="195"/>
    </location>
</feature>
<feature type="domain" description="EGF-like" evidence="7">
    <location>
        <begin position="154"/>
        <end position="191"/>
    </location>
</feature>
<evidence type="ECO:0000256" key="5">
    <source>
        <dbReference type="PROSITE-ProRule" id="PRU00076"/>
    </source>
</evidence>
<feature type="disulfide bond" evidence="5">
    <location>
        <begin position="51"/>
        <end position="60"/>
    </location>
</feature>
<evidence type="ECO:0000259" key="7">
    <source>
        <dbReference type="PROSITE" id="PS50026"/>
    </source>
</evidence>
<feature type="disulfide bond" evidence="5">
    <location>
        <begin position="181"/>
        <end position="190"/>
    </location>
</feature>
<feature type="signal peptide" evidence="6">
    <location>
        <begin position="1"/>
        <end position="16"/>
    </location>
</feature>
<proteinExistence type="predicted"/>
<comment type="caution">
    <text evidence="5">Lacks conserved residue(s) required for the propagation of feature annotation.</text>
</comment>
<keyword evidence="3" id="KW-0677">Repeat</keyword>
<comment type="caution">
    <text evidence="8">The sequence shown here is derived from an EMBL/GenBank/DDBJ whole genome shotgun (WGS) entry which is preliminary data.</text>
</comment>
<dbReference type="InterPro" id="IPR000742">
    <property type="entry name" value="EGF"/>
</dbReference>
<accession>A0AAN4ZAK0</accession>
<dbReference type="GO" id="GO:0045197">
    <property type="term" value="P:establishment or maintenance of epithelial cell apical/basal polarity"/>
    <property type="evidence" value="ECO:0007669"/>
    <property type="project" value="TreeGrafter"/>
</dbReference>
<dbReference type="GO" id="GO:0007157">
    <property type="term" value="P:heterophilic cell-cell adhesion via plasma membrane cell adhesion molecules"/>
    <property type="evidence" value="ECO:0007669"/>
    <property type="project" value="TreeGrafter"/>
</dbReference>
<evidence type="ECO:0000313" key="8">
    <source>
        <dbReference type="EMBL" id="GMR35516.1"/>
    </source>
</evidence>
<evidence type="ECO:0000256" key="4">
    <source>
        <dbReference type="ARBA" id="ARBA00023157"/>
    </source>
</evidence>
<evidence type="ECO:0000256" key="3">
    <source>
        <dbReference type="ARBA" id="ARBA00022737"/>
    </source>
</evidence>
<dbReference type="PROSITE" id="PS50026">
    <property type="entry name" value="EGF_3"/>
    <property type="match status" value="3"/>
</dbReference>
<dbReference type="Gene3D" id="2.10.25.10">
    <property type="entry name" value="Laminin"/>
    <property type="match status" value="2"/>
</dbReference>
<feature type="disulfide bond" evidence="5">
    <location>
        <begin position="140"/>
        <end position="149"/>
    </location>
</feature>
<protein>
    <recommendedName>
        <fullName evidence="7">EGF-like domain-containing protein</fullName>
    </recommendedName>
</protein>
<feature type="domain" description="EGF-like" evidence="7">
    <location>
        <begin position="110"/>
        <end position="150"/>
    </location>
</feature>
<dbReference type="EMBL" id="BTRK01000002">
    <property type="protein sequence ID" value="GMR35516.1"/>
    <property type="molecule type" value="Genomic_DNA"/>
</dbReference>
<evidence type="ECO:0000313" key="9">
    <source>
        <dbReference type="Proteomes" id="UP001328107"/>
    </source>
</evidence>
<dbReference type="PROSITE" id="PS01186">
    <property type="entry name" value="EGF_2"/>
    <property type="match status" value="3"/>
</dbReference>
<reference evidence="9" key="1">
    <citation type="submission" date="2022-10" db="EMBL/GenBank/DDBJ databases">
        <title>Genome assembly of Pristionchus species.</title>
        <authorList>
            <person name="Yoshida K."/>
            <person name="Sommer R.J."/>
        </authorList>
    </citation>
    <scope>NUCLEOTIDE SEQUENCE [LARGE SCALE GENOMIC DNA]</scope>
    <source>
        <strain evidence="9">RS5460</strain>
    </source>
</reference>
<dbReference type="PROSITE" id="PS00022">
    <property type="entry name" value="EGF_1"/>
    <property type="match status" value="3"/>
</dbReference>
<dbReference type="AlphaFoldDB" id="A0AAN4ZAK0"/>
<dbReference type="GO" id="GO:0005886">
    <property type="term" value="C:plasma membrane"/>
    <property type="evidence" value="ECO:0007669"/>
    <property type="project" value="TreeGrafter"/>
</dbReference>
<keyword evidence="2 6" id="KW-0732">Signal</keyword>
<dbReference type="PANTHER" id="PTHR24049:SF22">
    <property type="entry name" value="DROSOPHILA CRUMBS HOMOLOG"/>
    <property type="match status" value="1"/>
</dbReference>
<feature type="non-terminal residue" evidence="8">
    <location>
        <position position="195"/>
    </location>
</feature>
<dbReference type="InterPro" id="IPR051022">
    <property type="entry name" value="Notch_Cell-Fate_Det"/>
</dbReference>
<feature type="domain" description="EGF-like" evidence="7">
    <location>
        <begin position="21"/>
        <end position="61"/>
    </location>
</feature>
<gene>
    <name evidence="8" type="ORF">PMAYCL1PPCAC_05711</name>
</gene>
<dbReference type="Proteomes" id="UP001328107">
    <property type="component" value="Unassembled WGS sequence"/>
</dbReference>
<keyword evidence="1 5" id="KW-0245">EGF-like domain</keyword>
<dbReference type="CDD" id="cd00054">
    <property type="entry name" value="EGF_CA"/>
    <property type="match status" value="1"/>
</dbReference>
<sequence length="195" mass="20763">MWTSFVILSILSSALALPPSDAPDCKGVLGCNNHGVCAGTIDSVEGLYCICDPGYFGLRCQLPEDESVAKKAAGKHLYSPIRLDNRNLSMWTSFVILSILSSALALPPTDAPDCEGVLGCNNHGVCAGTVDSVEGLYCICDPGYFGLRCQLPEDVPWCETQINCNGNGVCSGGVEDLQCNCFPGWYGVRCQIPTE</sequence>
<dbReference type="SUPFAM" id="SSF57196">
    <property type="entry name" value="EGF/Laminin"/>
    <property type="match status" value="3"/>
</dbReference>
<dbReference type="PANTHER" id="PTHR24049">
    <property type="entry name" value="CRUMBS FAMILY MEMBER"/>
    <property type="match status" value="1"/>
</dbReference>
<keyword evidence="9" id="KW-1185">Reference proteome</keyword>
<evidence type="ECO:0000256" key="2">
    <source>
        <dbReference type="ARBA" id="ARBA00022729"/>
    </source>
</evidence>
<evidence type="ECO:0000256" key="1">
    <source>
        <dbReference type="ARBA" id="ARBA00022536"/>
    </source>
</evidence>